<dbReference type="PROSITE" id="PS00478">
    <property type="entry name" value="LIM_DOMAIN_1"/>
    <property type="match status" value="2"/>
</dbReference>
<keyword evidence="7" id="KW-0539">Nucleus</keyword>
<feature type="domain" description="LIM zinc-binding" evidence="9">
    <location>
        <begin position="32"/>
        <end position="91"/>
    </location>
</feature>
<evidence type="ECO:0000256" key="4">
    <source>
        <dbReference type="ARBA" id="ARBA00023038"/>
    </source>
</evidence>
<dbReference type="Proteomes" id="UP000095283">
    <property type="component" value="Unplaced"/>
</dbReference>
<evidence type="ECO:0000313" key="10">
    <source>
        <dbReference type="Proteomes" id="UP000095283"/>
    </source>
</evidence>
<dbReference type="InterPro" id="IPR050453">
    <property type="entry name" value="LIM_Homeobox_TF"/>
</dbReference>
<dbReference type="Gene3D" id="2.10.110.10">
    <property type="entry name" value="Cysteine Rich Protein"/>
    <property type="match status" value="2"/>
</dbReference>
<dbReference type="SUPFAM" id="SSF57716">
    <property type="entry name" value="Glucocorticoid receptor-like (DNA-binding domain)"/>
    <property type="match status" value="1"/>
</dbReference>
<proteinExistence type="predicted"/>
<dbReference type="GO" id="GO:0046872">
    <property type="term" value="F:metal ion binding"/>
    <property type="evidence" value="ECO:0007669"/>
    <property type="project" value="UniProtKB-KW"/>
</dbReference>
<dbReference type="WBParaSite" id="Hba_06577">
    <property type="protein sequence ID" value="Hba_06577"/>
    <property type="gene ID" value="Hba_06577"/>
</dbReference>
<dbReference type="GO" id="GO:0000977">
    <property type="term" value="F:RNA polymerase II transcription regulatory region sequence-specific DNA binding"/>
    <property type="evidence" value="ECO:0007669"/>
    <property type="project" value="TreeGrafter"/>
</dbReference>
<dbReference type="SMART" id="SM00132">
    <property type="entry name" value="LIM"/>
    <property type="match status" value="2"/>
</dbReference>
<dbReference type="Pfam" id="PF00412">
    <property type="entry name" value="LIM"/>
    <property type="match status" value="2"/>
</dbReference>
<dbReference type="PANTHER" id="PTHR24208:SF170">
    <property type="entry name" value="MECHANOSENSORY PROTEIN 3"/>
    <property type="match status" value="1"/>
</dbReference>
<evidence type="ECO:0000256" key="1">
    <source>
        <dbReference type="ARBA" id="ARBA00004123"/>
    </source>
</evidence>
<reference evidence="11" key="1">
    <citation type="submission" date="2016-11" db="UniProtKB">
        <authorList>
            <consortium name="WormBaseParasite"/>
        </authorList>
    </citation>
    <scope>IDENTIFICATION</scope>
</reference>
<organism evidence="10 11">
    <name type="scientific">Heterorhabditis bacteriophora</name>
    <name type="common">Entomopathogenic nematode worm</name>
    <dbReference type="NCBI Taxonomy" id="37862"/>
    <lineage>
        <taxon>Eukaryota</taxon>
        <taxon>Metazoa</taxon>
        <taxon>Ecdysozoa</taxon>
        <taxon>Nematoda</taxon>
        <taxon>Chromadorea</taxon>
        <taxon>Rhabditida</taxon>
        <taxon>Rhabditina</taxon>
        <taxon>Rhabditomorpha</taxon>
        <taxon>Strongyloidea</taxon>
        <taxon>Heterorhabditidae</taxon>
        <taxon>Heterorhabditis</taxon>
    </lineage>
</organism>
<evidence type="ECO:0000256" key="5">
    <source>
        <dbReference type="ARBA" id="ARBA00023125"/>
    </source>
</evidence>
<dbReference type="GO" id="GO:0000981">
    <property type="term" value="F:DNA-binding transcription factor activity, RNA polymerase II-specific"/>
    <property type="evidence" value="ECO:0007669"/>
    <property type="project" value="TreeGrafter"/>
</dbReference>
<name>A0A1I7WNB7_HETBA</name>
<sequence length="243" mass="27653">MEIGFDFIDSKPPLSAMGHVVESIGLETDLQEKCKQCTILIQDRFMMRVDSRVYHEACIRCCVCLQQLDEKCYEKSGQLYCGAHYYKDCSPYRCSGCKLGISPTDMVYKLRTGMVFHVLCHCCSRCGNRLSPGEQIIVDETAKTVTCMSHFYGDQTTCPSTFASCSSESTVYTDQYNEFHIKKEIDTYGYGFEGYSFSDFCDDDNKFLKRRGPRTTIKQNQVNDSSVISLFIPDYLDRAIGNS</sequence>
<evidence type="ECO:0000259" key="9">
    <source>
        <dbReference type="PROSITE" id="PS50023"/>
    </source>
</evidence>
<evidence type="ECO:0000313" key="11">
    <source>
        <dbReference type="WBParaSite" id="Hba_06577"/>
    </source>
</evidence>
<evidence type="ECO:0000256" key="3">
    <source>
        <dbReference type="ARBA" id="ARBA00022833"/>
    </source>
</evidence>
<dbReference type="GO" id="GO:0005634">
    <property type="term" value="C:nucleus"/>
    <property type="evidence" value="ECO:0007669"/>
    <property type="project" value="UniProtKB-SubCell"/>
</dbReference>
<dbReference type="PROSITE" id="PS50023">
    <property type="entry name" value="LIM_DOMAIN_2"/>
    <property type="match status" value="2"/>
</dbReference>
<protein>
    <submittedName>
        <fullName evidence="11">LIM zinc-binding domain-containing protein</fullName>
    </submittedName>
</protein>
<evidence type="ECO:0000256" key="2">
    <source>
        <dbReference type="ARBA" id="ARBA00022723"/>
    </source>
</evidence>
<keyword evidence="2 8" id="KW-0479">Metal-binding</keyword>
<evidence type="ECO:0000256" key="6">
    <source>
        <dbReference type="ARBA" id="ARBA00023155"/>
    </source>
</evidence>
<keyword evidence="6" id="KW-0371">Homeobox</keyword>
<dbReference type="AlphaFoldDB" id="A0A1I7WNB7"/>
<dbReference type="PANTHER" id="PTHR24208">
    <property type="entry name" value="LIM/HOMEOBOX PROTEIN LHX"/>
    <property type="match status" value="1"/>
</dbReference>
<comment type="subcellular location">
    <subcellularLocation>
        <location evidence="1">Nucleus</location>
    </subcellularLocation>
</comment>
<evidence type="ECO:0000256" key="7">
    <source>
        <dbReference type="ARBA" id="ARBA00023242"/>
    </source>
</evidence>
<keyword evidence="4 8" id="KW-0440">LIM domain</keyword>
<keyword evidence="10" id="KW-1185">Reference proteome</keyword>
<keyword evidence="5" id="KW-0238">DNA-binding</keyword>
<dbReference type="InterPro" id="IPR001781">
    <property type="entry name" value="Znf_LIM"/>
</dbReference>
<evidence type="ECO:0000256" key="8">
    <source>
        <dbReference type="PROSITE-ProRule" id="PRU00125"/>
    </source>
</evidence>
<keyword evidence="3 8" id="KW-0862">Zinc</keyword>
<feature type="domain" description="LIM zinc-binding" evidence="9">
    <location>
        <begin position="92"/>
        <end position="157"/>
    </location>
</feature>
<dbReference type="GO" id="GO:0030182">
    <property type="term" value="P:neuron differentiation"/>
    <property type="evidence" value="ECO:0007669"/>
    <property type="project" value="TreeGrafter"/>
</dbReference>
<accession>A0A1I7WNB7</accession>